<name>A0A9J5XHP3_SOLCO</name>
<protein>
    <submittedName>
        <fullName evidence="1">Uncharacterized protein</fullName>
    </submittedName>
</protein>
<reference evidence="1 2" key="1">
    <citation type="submission" date="2020-09" db="EMBL/GenBank/DDBJ databases">
        <title>De no assembly of potato wild relative species, Solanum commersonii.</title>
        <authorList>
            <person name="Cho K."/>
        </authorList>
    </citation>
    <scope>NUCLEOTIDE SEQUENCE [LARGE SCALE GENOMIC DNA]</scope>
    <source>
        <strain evidence="1">LZ3.2</strain>
        <tissue evidence="1">Leaf</tissue>
    </source>
</reference>
<gene>
    <name evidence="1" type="ORF">H5410_047636</name>
</gene>
<feature type="non-terminal residue" evidence="1">
    <location>
        <position position="1"/>
    </location>
</feature>
<organism evidence="1 2">
    <name type="scientific">Solanum commersonii</name>
    <name type="common">Commerson's wild potato</name>
    <name type="synonym">Commerson's nightshade</name>
    <dbReference type="NCBI Taxonomy" id="4109"/>
    <lineage>
        <taxon>Eukaryota</taxon>
        <taxon>Viridiplantae</taxon>
        <taxon>Streptophyta</taxon>
        <taxon>Embryophyta</taxon>
        <taxon>Tracheophyta</taxon>
        <taxon>Spermatophyta</taxon>
        <taxon>Magnoliopsida</taxon>
        <taxon>eudicotyledons</taxon>
        <taxon>Gunneridae</taxon>
        <taxon>Pentapetalae</taxon>
        <taxon>asterids</taxon>
        <taxon>lamiids</taxon>
        <taxon>Solanales</taxon>
        <taxon>Solanaceae</taxon>
        <taxon>Solanoideae</taxon>
        <taxon>Solaneae</taxon>
        <taxon>Solanum</taxon>
    </lineage>
</organism>
<evidence type="ECO:0000313" key="2">
    <source>
        <dbReference type="Proteomes" id="UP000824120"/>
    </source>
</evidence>
<sequence>CTNTFNSVPALRKAVILGYNPIRPWMSVVYRLGAIIFLRHQASKGFSGSHFASTIPYWRSAFCLDLLRSMISIVVSTFTMVYHMAPNIPFKTSDDISNEIKLHFQLSFSLPF</sequence>
<comment type="caution">
    <text evidence="1">The sequence shown here is derived from an EMBL/GenBank/DDBJ whole genome shotgun (WGS) entry which is preliminary data.</text>
</comment>
<dbReference type="OrthoDB" id="10260134at2759"/>
<accession>A0A9J5XHP3</accession>
<evidence type="ECO:0000313" key="1">
    <source>
        <dbReference type="EMBL" id="KAG5587202.1"/>
    </source>
</evidence>
<dbReference type="Proteomes" id="UP000824120">
    <property type="component" value="Chromosome 9"/>
</dbReference>
<keyword evidence="2" id="KW-1185">Reference proteome</keyword>
<dbReference type="EMBL" id="JACXVP010000009">
    <property type="protein sequence ID" value="KAG5587202.1"/>
    <property type="molecule type" value="Genomic_DNA"/>
</dbReference>
<proteinExistence type="predicted"/>
<dbReference type="AlphaFoldDB" id="A0A9J5XHP3"/>